<reference evidence="2 3" key="1">
    <citation type="journal article" date="2011" name="Stand. Genomic Sci.">
        <title>Complete genome sequence of Haliscomenobacter hydrossis type strain (O).</title>
        <authorList>
            <consortium name="US DOE Joint Genome Institute (JGI-PGF)"/>
            <person name="Daligault H."/>
            <person name="Lapidus A."/>
            <person name="Zeytun A."/>
            <person name="Nolan M."/>
            <person name="Lucas S."/>
            <person name="Del Rio T.G."/>
            <person name="Tice H."/>
            <person name="Cheng J.F."/>
            <person name="Tapia R."/>
            <person name="Han C."/>
            <person name="Goodwin L."/>
            <person name="Pitluck S."/>
            <person name="Liolios K."/>
            <person name="Pagani I."/>
            <person name="Ivanova N."/>
            <person name="Huntemann M."/>
            <person name="Mavromatis K."/>
            <person name="Mikhailova N."/>
            <person name="Pati A."/>
            <person name="Chen A."/>
            <person name="Palaniappan K."/>
            <person name="Land M."/>
            <person name="Hauser L."/>
            <person name="Brambilla E.M."/>
            <person name="Rohde M."/>
            <person name="Verbarg S."/>
            <person name="Goker M."/>
            <person name="Bristow J."/>
            <person name="Eisen J.A."/>
            <person name="Markowitz V."/>
            <person name="Hugenholtz P."/>
            <person name="Kyrpides N.C."/>
            <person name="Klenk H.P."/>
            <person name="Woyke T."/>
        </authorList>
    </citation>
    <scope>NUCLEOTIDE SEQUENCE [LARGE SCALE GENOMIC DNA]</scope>
    <source>
        <strain evidence="3">ATCC 27775 / DSM 1100 / LMG 10767 / O</strain>
    </source>
</reference>
<evidence type="ECO:0000259" key="1">
    <source>
        <dbReference type="Pfam" id="PF06439"/>
    </source>
</evidence>
<reference key="2">
    <citation type="submission" date="2011-04" db="EMBL/GenBank/DDBJ databases">
        <title>Complete sequence of chromosome of Haliscomenobacter hydrossis DSM 1100.</title>
        <authorList>
            <consortium name="US DOE Joint Genome Institute (JGI-PGF)"/>
            <person name="Lucas S."/>
            <person name="Han J."/>
            <person name="Lapidus A."/>
            <person name="Bruce D."/>
            <person name="Goodwin L."/>
            <person name="Pitluck S."/>
            <person name="Peters L."/>
            <person name="Kyrpides N."/>
            <person name="Mavromatis K."/>
            <person name="Ivanova N."/>
            <person name="Ovchinnikova G."/>
            <person name="Pagani I."/>
            <person name="Daligault H."/>
            <person name="Detter J.C."/>
            <person name="Han C."/>
            <person name="Land M."/>
            <person name="Hauser L."/>
            <person name="Markowitz V."/>
            <person name="Cheng J.-F."/>
            <person name="Hugenholtz P."/>
            <person name="Woyke T."/>
            <person name="Wu D."/>
            <person name="Verbarg S."/>
            <person name="Frueling A."/>
            <person name="Brambilla E."/>
            <person name="Klenk H.-P."/>
            <person name="Eisen J.A."/>
        </authorList>
    </citation>
    <scope>NUCLEOTIDE SEQUENCE</scope>
    <source>
        <strain>DSM 1100</strain>
    </source>
</reference>
<keyword evidence="3" id="KW-1185">Reference proteome</keyword>
<dbReference type="InterPro" id="IPR010496">
    <property type="entry name" value="AL/BT2_dom"/>
</dbReference>
<dbReference type="Proteomes" id="UP000008461">
    <property type="component" value="Chromosome"/>
</dbReference>
<dbReference type="InterPro" id="IPR016024">
    <property type="entry name" value="ARM-type_fold"/>
</dbReference>
<dbReference type="Gene3D" id="2.60.120.560">
    <property type="entry name" value="Exo-inulinase, domain 1"/>
    <property type="match status" value="1"/>
</dbReference>
<sequence>MRPYTSSFSANPATHEFIRGQAHLSSTPRIYSWAKKAGLLIITLFFSALSLNAQDQRTAKTKIADVLATLPTNSNPDAERAFAELLSTGEAGLAMVCEQVVPNGSAAGVAPRYAVSLLTHYAKTAVDKALIEKVYLQALGKASDTEVKAYFISNIQLVGSNAGVKPLSAYLSNPDLYAPAIAALVTLGTPEARLSLMTALKGASPVVQNRLIEALGELKHKAAIPAILPFASSSDVGLQKQALWALALMGDAASYTTLFNKAKTTGFKNDPTEASNALVEYLHQLQVNRNTALVSKLSLGILAGTTAATQQHFRLAALKGLAWTNVATASKTQIAELKRFDDTYRREVLKIAATGLKNPAVKLQWENAYKLEKGAVKADILAMLAASSTDAVFIEKQLLPALNSNESAIRAVAAAAIARSKNKKYASNLLDYLLKAADEPEVKSAQMALLQLIDKDNVSLLAAKLGAASPSAKVVLIQVLAERRAVAHFDEVAALCKSTEATVQNAAFQALPNLASSKKMPELLTMLFGTEKEAEIKAIQAAIIPALDANVSNLINEAYQRDKVKMLPILAYMDDKGALEKASNSFEQGTGKEKEAAFTALSSWNNSEAVRPLLKIRQNPALSSYHDRAFTAIIAQINKASWSDEQKLALLQDAMLSASTKADKIAVIRSMGRLRGLPALMSVNRFHDNPDLSATVSRSIMQIALPTADAKPGLTGSTVRSALERARTTLSGPDSQYERIDIETYLATLPASSIEVSKPYVLTAAEQQEGFEILFNGKDLSSWVGNKTDYVVEDNNIAIYPTATQNRGNLYTANEYSDFIFRFEFQLTPGANNGLGIHAPLEGDAAYVGKEIQILDNTSPIYAKLEQYQYHGSVYGVMPAKRDFLKPVGEWNQEEVYVKGNFIRVTLNGTVILEGDMKEASKNGTLDHKEHPGLNRNKGHIGFLGHGSVLKFRNIRIKDMAK</sequence>
<protein>
    <recommendedName>
        <fullName evidence="1">3-keto-alpha-glucoside-1,2-lyase/3-keto-2-hydroxy-glucal hydratase domain-containing protein</fullName>
    </recommendedName>
</protein>
<dbReference type="KEGG" id="hhy:Halhy_5413"/>
<dbReference type="Pfam" id="PF06439">
    <property type="entry name" value="3keto-disac_hyd"/>
    <property type="match status" value="1"/>
</dbReference>
<feature type="domain" description="3-keto-alpha-glucoside-1,2-lyase/3-keto-2-hydroxy-glucal hydratase" evidence="1">
    <location>
        <begin position="770"/>
        <end position="958"/>
    </location>
</feature>
<dbReference type="OrthoDB" id="9806233at2"/>
<organism evidence="2 3">
    <name type="scientific">Haliscomenobacter hydrossis (strain ATCC 27775 / DSM 1100 / LMG 10767 / O)</name>
    <dbReference type="NCBI Taxonomy" id="760192"/>
    <lineage>
        <taxon>Bacteria</taxon>
        <taxon>Pseudomonadati</taxon>
        <taxon>Bacteroidota</taxon>
        <taxon>Saprospiria</taxon>
        <taxon>Saprospirales</taxon>
        <taxon>Haliscomenobacteraceae</taxon>
        <taxon>Haliscomenobacter</taxon>
    </lineage>
</organism>
<dbReference type="STRING" id="760192.Halhy_5413"/>
<dbReference type="SUPFAM" id="SSF48371">
    <property type="entry name" value="ARM repeat"/>
    <property type="match status" value="1"/>
</dbReference>
<dbReference type="HOGENOM" id="CLU_008672_0_0_10"/>
<evidence type="ECO:0000313" key="3">
    <source>
        <dbReference type="Proteomes" id="UP000008461"/>
    </source>
</evidence>
<dbReference type="eggNOG" id="COG1413">
    <property type="taxonomic scope" value="Bacteria"/>
</dbReference>
<dbReference type="EMBL" id="CP002691">
    <property type="protein sequence ID" value="AEE53238.1"/>
    <property type="molecule type" value="Genomic_DNA"/>
</dbReference>
<dbReference type="GO" id="GO:0016787">
    <property type="term" value="F:hydrolase activity"/>
    <property type="evidence" value="ECO:0007669"/>
    <property type="project" value="InterPro"/>
</dbReference>
<proteinExistence type="predicted"/>
<gene>
    <name evidence="2" type="ordered locus">Halhy_5413</name>
</gene>
<dbReference type="Gene3D" id="1.25.10.10">
    <property type="entry name" value="Leucine-rich Repeat Variant"/>
    <property type="match status" value="2"/>
</dbReference>
<dbReference type="Pfam" id="PF13646">
    <property type="entry name" value="HEAT_2"/>
    <property type="match status" value="1"/>
</dbReference>
<accession>F4KR00</accession>
<name>F4KR00_HALH1</name>
<dbReference type="AlphaFoldDB" id="F4KR00"/>
<evidence type="ECO:0000313" key="2">
    <source>
        <dbReference type="EMBL" id="AEE53238.1"/>
    </source>
</evidence>
<dbReference type="RefSeq" id="WP_013767772.1">
    <property type="nucleotide sequence ID" value="NC_015510.1"/>
</dbReference>
<dbReference type="InterPro" id="IPR011989">
    <property type="entry name" value="ARM-like"/>
</dbReference>